<dbReference type="GO" id="GO:0006633">
    <property type="term" value="P:fatty acid biosynthetic process"/>
    <property type="evidence" value="ECO:0007669"/>
    <property type="project" value="TreeGrafter"/>
</dbReference>
<evidence type="ECO:0000259" key="5">
    <source>
        <dbReference type="Pfam" id="PF00501"/>
    </source>
</evidence>
<dbReference type="InterPro" id="IPR000873">
    <property type="entry name" value="AMP-dep_synth/lig_dom"/>
</dbReference>
<dbReference type="AlphaFoldDB" id="A0A545ASQ9"/>
<dbReference type="InterPro" id="IPR025110">
    <property type="entry name" value="AMP-bd_C"/>
</dbReference>
<name>A0A545ASQ9_9ACTN</name>
<evidence type="ECO:0000256" key="1">
    <source>
        <dbReference type="ARBA" id="ARBA00006432"/>
    </source>
</evidence>
<keyword evidence="3" id="KW-0276">Fatty acid metabolism</keyword>
<dbReference type="GO" id="GO:0071766">
    <property type="term" value="P:Actinobacterium-type cell wall biogenesis"/>
    <property type="evidence" value="ECO:0007669"/>
    <property type="project" value="UniProtKB-ARBA"/>
</dbReference>
<evidence type="ECO:0000256" key="4">
    <source>
        <dbReference type="ARBA" id="ARBA00023098"/>
    </source>
</evidence>
<dbReference type="InterPro" id="IPR045851">
    <property type="entry name" value="AMP-bd_C_sf"/>
</dbReference>
<dbReference type="Gene3D" id="3.30.300.30">
    <property type="match status" value="1"/>
</dbReference>
<gene>
    <name evidence="7" type="ORF">FL583_18665</name>
</gene>
<sequence>MPPAALDRMSPLPHHLTHWAGLTPDDTALTFLDYGTDPGGLARTLTWAQLDRRVTAAAARFQRTARRGDRVALLAPPGLDYVVGFLGALRAGIIAVPLFSPDLPGHGDRLAAVLTDCEPATVATVSGSRAVADAFLSDVGGSPHIVDLDDLAEDAVGPVDLDPEEVAYLQYTSGSTRTPSGVMISHRNVVANAHQGAVLYGAEYGRSTLVSWLPLFHDMGLVLTAAGGIVYGLPAVFTDPVAFLMRPVRWLEMLSHFPGGITAAPNFAFDYCAKRIPAAERAGLRLENADLIINAAEPVQAGTLDRFVETFAPHGLRPEALSAAYGLAEATVLVTCSPYDEPYRSRELSGLSEGLAVPGSGPRMVACGGAANPEAASLTVVDATGRPCPDGQVGEIWVAGPNVAAGYWKRPEESAETFRPDGRLRTGDLGVLVDGELFVTGRIKDLIIVDGRNHYPHDVEATVEDAHGIVGRHRSAAFSVPAEDGEVLVVVAEVSRHASPSSDDLDAARTAVRRAVTARHGVPVHDVVLVAPNDVPRTSSGKIARLATRARYLEGSLDVRG</sequence>
<dbReference type="InterPro" id="IPR042099">
    <property type="entry name" value="ANL_N_sf"/>
</dbReference>
<comment type="caution">
    <text evidence="7">The sequence shown here is derived from an EMBL/GenBank/DDBJ whole genome shotgun (WGS) entry which is preliminary data.</text>
</comment>
<dbReference type="Proteomes" id="UP000317982">
    <property type="component" value="Unassembled WGS sequence"/>
</dbReference>
<dbReference type="InterPro" id="IPR040097">
    <property type="entry name" value="FAAL/FAAC"/>
</dbReference>
<organism evidence="7 8">
    <name type="scientific">Cryptosporangium phraense</name>
    <dbReference type="NCBI Taxonomy" id="2593070"/>
    <lineage>
        <taxon>Bacteria</taxon>
        <taxon>Bacillati</taxon>
        <taxon>Actinomycetota</taxon>
        <taxon>Actinomycetes</taxon>
        <taxon>Cryptosporangiales</taxon>
        <taxon>Cryptosporangiaceae</taxon>
        <taxon>Cryptosporangium</taxon>
    </lineage>
</organism>
<dbReference type="GO" id="GO:0016874">
    <property type="term" value="F:ligase activity"/>
    <property type="evidence" value="ECO:0007669"/>
    <property type="project" value="UniProtKB-KW"/>
</dbReference>
<dbReference type="Pfam" id="PF00501">
    <property type="entry name" value="AMP-binding"/>
    <property type="match status" value="1"/>
</dbReference>
<dbReference type="EMBL" id="VIRS01000012">
    <property type="protein sequence ID" value="TQS43655.1"/>
    <property type="molecule type" value="Genomic_DNA"/>
</dbReference>
<dbReference type="CDD" id="cd05931">
    <property type="entry name" value="FAAL"/>
    <property type="match status" value="1"/>
</dbReference>
<evidence type="ECO:0000256" key="3">
    <source>
        <dbReference type="ARBA" id="ARBA00022832"/>
    </source>
</evidence>
<comment type="similarity">
    <text evidence="1">Belongs to the ATP-dependent AMP-binding enzyme family.</text>
</comment>
<dbReference type="PANTHER" id="PTHR22754:SF32">
    <property type="entry name" value="DISCO-INTERACTING PROTEIN 2"/>
    <property type="match status" value="1"/>
</dbReference>
<dbReference type="FunFam" id="3.40.50.12780:FF:000013">
    <property type="entry name" value="Long-chain-fatty-acid--AMP ligase FadD32"/>
    <property type="match status" value="1"/>
</dbReference>
<keyword evidence="2 7" id="KW-0436">Ligase</keyword>
<reference evidence="7 8" key="1">
    <citation type="submission" date="2019-07" db="EMBL/GenBank/DDBJ databases">
        <title>Cryptosporangium phraense sp. nov., isolated from plant litter.</title>
        <authorList>
            <person name="Suriyachadkun C."/>
        </authorList>
    </citation>
    <scope>NUCLEOTIDE SEQUENCE [LARGE SCALE GENOMIC DNA]</scope>
    <source>
        <strain evidence="7 8">A-T 5661</strain>
    </source>
</reference>
<feature type="domain" description="AMP-binding enzyme C-terminal" evidence="6">
    <location>
        <begin position="445"/>
        <end position="558"/>
    </location>
</feature>
<keyword evidence="8" id="KW-1185">Reference proteome</keyword>
<dbReference type="GO" id="GO:0005886">
    <property type="term" value="C:plasma membrane"/>
    <property type="evidence" value="ECO:0007669"/>
    <property type="project" value="TreeGrafter"/>
</dbReference>
<dbReference type="SUPFAM" id="SSF56801">
    <property type="entry name" value="Acetyl-CoA synthetase-like"/>
    <property type="match status" value="1"/>
</dbReference>
<dbReference type="Gene3D" id="3.40.50.12780">
    <property type="entry name" value="N-terminal domain of ligase-like"/>
    <property type="match status" value="1"/>
</dbReference>
<feature type="domain" description="AMP-dependent synthetase/ligase" evidence="5">
    <location>
        <begin position="17"/>
        <end position="408"/>
    </location>
</feature>
<keyword evidence="4" id="KW-0443">Lipid metabolism</keyword>
<proteinExistence type="inferred from homology"/>
<evidence type="ECO:0000259" key="6">
    <source>
        <dbReference type="Pfam" id="PF23024"/>
    </source>
</evidence>
<protein>
    <submittedName>
        <fullName evidence="7">Fatty acyl-AMP ligase</fullName>
    </submittedName>
</protein>
<evidence type="ECO:0000313" key="8">
    <source>
        <dbReference type="Proteomes" id="UP000317982"/>
    </source>
</evidence>
<dbReference type="OrthoDB" id="3671040at2"/>
<dbReference type="GO" id="GO:0070566">
    <property type="term" value="F:adenylyltransferase activity"/>
    <property type="evidence" value="ECO:0007669"/>
    <property type="project" value="TreeGrafter"/>
</dbReference>
<dbReference type="InParanoid" id="A0A545ASQ9"/>
<evidence type="ECO:0000313" key="7">
    <source>
        <dbReference type="EMBL" id="TQS43655.1"/>
    </source>
</evidence>
<accession>A0A545ASQ9</accession>
<dbReference type="PANTHER" id="PTHR22754">
    <property type="entry name" value="DISCO-INTERACTING PROTEIN 2 DIP2 -RELATED"/>
    <property type="match status" value="1"/>
</dbReference>
<evidence type="ECO:0000256" key="2">
    <source>
        <dbReference type="ARBA" id="ARBA00022598"/>
    </source>
</evidence>
<dbReference type="Pfam" id="PF23024">
    <property type="entry name" value="AMP-dom_DIP2-like"/>
    <property type="match status" value="1"/>
</dbReference>
<dbReference type="RefSeq" id="WP_142705956.1">
    <property type="nucleotide sequence ID" value="NZ_VIRS01000012.1"/>
</dbReference>